<sequence>MFYEAILKTGNKTSEQLREKALQESWIGELTNKDVKEMMEYYNTLDGLKVIVGEAVFGEGYTLIAWGDEADEKIKEAFYLMEQDGYFGAYIDDRERFERDWESKDYDNNAGMNFDKDDVEIISALGKKDS</sequence>
<name>A0A6P1MNV8_9FIRM</name>
<reference evidence="1 2" key="1">
    <citation type="submission" date="2020-01" db="EMBL/GenBank/DDBJ databases">
        <title>Genomic analysis of Aminipila sp. CBA3637.</title>
        <authorList>
            <person name="Kim Y.B."/>
            <person name="Roh S.W."/>
        </authorList>
    </citation>
    <scope>NUCLEOTIDE SEQUENCE [LARGE SCALE GENOMIC DNA]</scope>
    <source>
        <strain evidence="1 2">CBA3637</strain>
    </source>
</reference>
<dbReference type="KEGG" id="amic:Ami3637_16675"/>
<organism evidence="1 2">
    <name type="scientific">Aminipila terrae</name>
    <dbReference type="NCBI Taxonomy" id="2697030"/>
    <lineage>
        <taxon>Bacteria</taxon>
        <taxon>Bacillati</taxon>
        <taxon>Bacillota</taxon>
        <taxon>Clostridia</taxon>
        <taxon>Peptostreptococcales</taxon>
        <taxon>Anaerovoracaceae</taxon>
        <taxon>Aminipila</taxon>
    </lineage>
</organism>
<dbReference type="RefSeq" id="WP_162363560.1">
    <property type="nucleotide sequence ID" value="NZ_CP047591.1"/>
</dbReference>
<gene>
    <name evidence="1" type="ORF">Ami3637_16675</name>
</gene>
<keyword evidence="2" id="KW-1185">Reference proteome</keyword>
<proteinExistence type="predicted"/>
<protein>
    <submittedName>
        <fullName evidence="1">Uncharacterized protein</fullName>
    </submittedName>
</protein>
<dbReference type="AlphaFoldDB" id="A0A6P1MNV8"/>
<evidence type="ECO:0000313" key="2">
    <source>
        <dbReference type="Proteomes" id="UP000463883"/>
    </source>
</evidence>
<dbReference type="Proteomes" id="UP000463883">
    <property type="component" value="Chromosome"/>
</dbReference>
<dbReference type="EMBL" id="CP047591">
    <property type="protein sequence ID" value="QHI73798.1"/>
    <property type="molecule type" value="Genomic_DNA"/>
</dbReference>
<accession>A0A6P1MNV8</accession>
<evidence type="ECO:0000313" key="1">
    <source>
        <dbReference type="EMBL" id="QHI73798.1"/>
    </source>
</evidence>